<evidence type="ECO:0000256" key="2">
    <source>
        <dbReference type="ARBA" id="ARBA00008061"/>
    </source>
</evidence>
<gene>
    <name evidence="9" type="ORF">OMED0936_LOCUS1033</name>
</gene>
<dbReference type="PANTHER" id="PTHR43447">
    <property type="entry name" value="ALPHA-AMYLASE"/>
    <property type="match status" value="1"/>
</dbReference>
<dbReference type="Pfam" id="PF00128">
    <property type="entry name" value="Alpha-amylase"/>
    <property type="match status" value="1"/>
</dbReference>
<dbReference type="GO" id="GO:0005509">
    <property type="term" value="F:calcium ion binding"/>
    <property type="evidence" value="ECO:0007669"/>
    <property type="project" value="InterPro"/>
</dbReference>
<evidence type="ECO:0000313" key="9">
    <source>
        <dbReference type="EMBL" id="CAD8728261.1"/>
    </source>
</evidence>
<dbReference type="Gene3D" id="2.60.40.1180">
    <property type="entry name" value="Golgi alpha-mannosidase II"/>
    <property type="match status" value="1"/>
</dbReference>
<comment type="catalytic activity">
    <reaction evidence="1">
        <text>Endohydrolysis of (1-&gt;4)-alpha-D-glucosidic linkages in polysaccharides containing three or more (1-&gt;4)-alpha-linked D-glucose units.</text>
        <dbReference type="EC" id="3.2.1.1"/>
    </reaction>
</comment>
<dbReference type="GO" id="GO:0005975">
    <property type="term" value="P:carbohydrate metabolic process"/>
    <property type="evidence" value="ECO:0007669"/>
    <property type="project" value="InterPro"/>
</dbReference>
<protein>
    <recommendedName>
        <fullName evidence="3">alpha-amylase</fullName>
        <ecNumber evidence="3">3.2.1.1</ecNumber>
    </recommendedName>
    <alternativeName>
        <fullName evidence="6">1,4-alpha-D-glucan glucanohydrolase</fullName>
    </alternativeName>
</protein>
<dbReference type="InterPro" id="IPR013780">
    <property type="entry name" value="Glyco_hydro_b"/>
</dbReference>
<organism evidence="9">
    <name type="scientific">Ostreococcus mediterraneus</name>
    <dbReference type="NCBI Taxonomy" id="1486918"/>
    <lineage>
        <taxon>Eukaryota</taxon>
        <taxon>Viridiplantae</taxon>
        <taxon>Chlorophyta</taxon>
        <taxon>Mamiellophyceae</taxon>
        <taxon>Mamiellales</taxon>
        <taxon>Bathycoccaceae</taxon>
        <taxon>Ostreococcus</taxon>
    </lineage>
</organism>
<dbReference type="CDD" id="cd04873">
    <property type="entry name" value="ACT_UUR-ACR-like"/>
    <property type="match status" value="1"/>
</dbReference>
<dbReference type="GO" id="GO:0004556">
    <property type="term" value="F:alpha-amylase activity"/>
    <property type="evidence" value="ECO:0007669"/>
    <property type="project" value="UniProtKB-EC"/>
</dbReference>
<accession>A0A7S0T9Z9</accession>
<evidence type="ECO:0000256" key="6">
    <source>
        <dbReference type="ARBA" id="ARBA00030238"/>
    </source>
</evidence>
<evidence type="ECO:0000256" key="7">
    <source>
        <dbReference type="SAM" id="MobiDB-lite"/>
    </source>
</evidence>
<proteinExistence type="inferred from homology"/>
<evidence type="ECO:0000256" key="1">
    <source>
        <dbReference type="ARBA" id="ARBA00000548"/>
    </source>
</evidence>
<dbReference type="InterPro" id="IPR006047">
    <property type="entry name" value="GH13_cat_dom"/>
</dbReference>
<reference evidence="9" key="1">
    <citation type="submission" date="2021-01" db="EMBL/GenBank/DDBJ databases">
        <authorList>
            <person name="Corre E."/>
            <person name="Pelletier E."/>
            <person name="Niang G."/>
            <person name="Scheremetjew M."/>
            <person name="Finn R."/>
            <person name="Kale V."/>
            <person name="Holt S."/>
            <person name="Cochrane G."/>
            <person name="Meng A."/>
            <person name="Brown T."/>
            <person name="Cohen L."/>
        </authorList>
    </citation>
    <scope>NUCLEOTIDE SEQUENCE</scope>
    <source>
        <strain evidence="9">Clade-D-RCC2573</strain>
    </source>
</reference>
<evidence type="ECO:0000256" key="5">
    <source>
        <dbReference type="ARBA" id="ARBA00023295"/>
    </source>
</evidence>
<dbReference type="AlphaFoldDB" id="A0A7S0T9Z9"/>
<feature type="domain" description="ACT" evidence="8">
    <location>
        <begin position="75"/>
        <end position="157"/>
    </location>
</feature>
<comment type="similarity">
    <text evidence="2">Belongs to the glycosyl hydrolase 13 family.</text>
</comment>
<dbReference type="EC" id="3.2.1.1" evidence="3"/>
<evidence type="ECO:0000259" key="8">
    <source>
        <dbReference type="PROSITE" id="PS51671"/>
    </source>
</evidence>
<evidence type="ECO:0000256" key="3">
    <source>
        <dbReference type="ARBA" id="ARBA00012595"/>
    </source>
</evidence>
<dbReference type="SMART" id="SM00642">
    <property type="entry name" value="Aamy"/>
    <property type="match status" value="1"/>
</dbReference>
<dbReference type="SUPFAM" id="SSF51445">
    <property type="entry name" value="(Trans)glycosidases"/>
    <property type="match status" value="1"/>
</dbReference>
<feature type="region of interest" description="Disordered" evidence="7">
    <location>
        <begin position="19"/>
        <end position="43"/>
    </location>
</feature>
<keyword evidence="4" id="KW-0378">Hydrolase</keyword>
<dbReference type="InterPro" id="IPR017853">
    <property type="entry name" value="GH"/>
</dbReference>
<evidence type="ECO:0000256" key="4">
    <source>
        <dbReference type="ARBA" id="ARBA00022801"/>
    </source>
</evidence>
<sequence>MASSSKVKAPARRLSCVTRAVRQASGSGSEGDSTLAEAGARAAEVGDDEEAVAAVSSRTAFTVYLDNPGDGQNTSIRVLGPNKRGELAKIVSALTNYGLDVQSSFTRSTSSGRTIDDVFYVTVDADSGNRSFDDTVNDGSGKVPTQVPESQFEDLRQFILQALTPSHPSALMYTSRQPKIYGVAAEAEVLALKRRGVVNKQLAAAAGGAFSSSSSLSVTSADPLFMASQLEIVAAELASATAKLVQIERVYADVETCGIDGLWDTDERNEYEQSQDPCAAIEAERADARAMFERKLAAIEAALAARDRARKDITSVIEKVPMSTISKSQRPVDEHNTLAKPKSMAGRIEPMAPQTPLMSPLSRPLPSTPCGNGKEIILQGFNWESCNEKVTKGRTWYEVLISQAPDIAKAGFTSIWMPPPTKSVSKQGYLPTDLYDLNSFYGTEEELRSCIARMREYNITPVADIVINHRCAEAQDDAGRWNQYTGKIAWDARAVTCENPDFGGKGARGTGEDYLPAPNIDHTQDFVREDLKTWLKWLREDVGFRGWRFDFVKGYSGTFTGEYVEETRPFLSFGEFWDACDYRDGVLEYNQDRHRQRTCDWVDSTGGNTAAFDFTTKGILQEALGRTEYWRLIDSKGKPPGFCGMWPSRAVTFIENHDTGSTLQHWPFPSSKILQGYCYILTHPGTPTVFYDHWQDEKYAEGINAMLEVRKRAGITSRAAVHIEQATAGCYAAHLGRSIEEDESGSSSDVDISKPSICMKIGKEDWSPNTEKVANKSWKCTASGDGWAIWEDRDFLETVSSQSR</sequence>
<keyword evidence="5" id="KW-0326">Glycosidase</keyword>
<dbReference type="EMBL" id="HBFF01001286">
    <property type="protein sequence ID" value="CAD8728261.1"/>
    <property type="molecule type" value="Transcribed_RNA"/>
</dbReference>
<dbReference type="SUPFAM" id="SSF51011">
    <property type="entry name" value="Glycosyl hydrolase domain"/>
    <property type="match status" value="1"/>
</dbReference>
<dbReference type="CDD" id="cd11314">
    <property type="entry name" value="AmyAc_arch_bac_plant_AmyA"/>
    <property type="match status" value="1"/>
</dbReference>
<name>A0A7S0T9Z9_9CHLO</name>
<dbReference type="Pfam" id="PF07821">
    <property type="entry name" value="Alpha-amyl_C2"/>
    <property type="match status" value="1"/>
</dbReference>
<dbReference type="Gene3D" id="3.20.20.80">
    <property type="entry name" value="Glycosidases"/>
    <property type="match status" value="1"/>
</dbReference>
<dbReference type="InterPro" id="IPR002912">
    <property type="entry name" value="ACT_dom"/>
</dbReference>
<dbReference type="PROSITE" id="PS51671">
    <property type="entry name" value="ACT"/>
    <property type="match status" value="1"/>
</dbReference>
<dbReference type="InterPro" id="IPR012850">
    <property type="entry name" value="A-amylase_bs_C"/>
</dbReference>